<gene>
    <name evidence="2" type="ORF">D3Z39_07140</name>
</gene>
<sequence>MGKKMKSVLLSMLMIGSLSLGIYAQEETAADQGTALARDPISEFVEGLDPEIYAGIYADENGEYHIAAVEPEVIERQIRASRSVSSDLPVEQVAYSWQDLLDAQAALLEIQDDLGITAVGLDASQNALTVFAGELSEEQKQAVTDASPVKNILFQNDAFLLAIGSGQDDMASVPDTDDSGNEIKAAAVSSLQGGDWLQNKAGSNWSTLGYGAFLHYGASNQKQGYVTCGHGYTQGQTVYQGGAKIGTATAVRVSNGVDITFIESSIRYAGQKNGKEAATYGAPVSGKKVYMYGARSGSKDGTIKSTNISGTWESNGVTTRHDNIFSFNFPSQSGDSGSALLMESSSNKNSLVGINIGMWYDGQGNLTWGAACTWEKSANAIDAMPRNP</sequence>
<proteinExistence type="predicted"/>
<dbReference type="InterPro" id="IPR009003">
    <property type="entry name" value="Peptidase_S1_PA"/>
</dbReference>
<evidence type="ECO:0000256" key="1">
    <source>
        <dbReference type="SAM" id="SignalP"/>
    </source>
</evidence>
<organism evidence="2 3">
    <name type="scientific">Anaerotruncus colihominis</name>
    <dbReference type="NCBI Taxonomy" id="169435"/>
    <lineage>
        <taxon>Bacteria</taxon>
        <taxon>Bacillati</taxon>
        <taxon>Bacillota</taxon>
        <taxon>Clostridia</taxon>
        <taxon>Eubacteriales</taxon>
        <taxon>Oscillospiraceae</taxon>
        <taxon>Anaerotruncus</taxon>
    </lineage>
</organism>
<dbReference type="InterPro" id="IPR043504">
    <property type="entry name" value="Peptidase_S1_PA_chymotrypsin"/>
</dbReference>
<dbReference type="OrthoDB" id="10019105at2"/>
<feature type="signal peptide" evidence="1">
    <location>
        <begin position="1"/>
        <end position="24"/>
    </location>
</feature>
<dbReference type="Gene3D" id="2.40.10.10">
    <property type="entry name" value="Trypsin-like serine proteases"/>
    <property type="match status" value="2"/>
</dbReference>
<feature type="chain" id="PRO_5032880142" evidence="1">
    <location>
        <begin position="25"/>
        <end position="388"/>
    </location>
</feature>
<evidence type="ECO:0000313" key="2">
    <source>
        <dbReference type="EMBL" id="NBI78643.1"/>
    </source>
</evidence>
<protein>
    <submittedName>
        <fullName evidence="2">Uncharacterized protein</fullName>
    </submittedName>
</protein>
<dbReference type="EMBL" id="QXWZ01000010">
    <property type="protein sequence ID" value="NBI78643.1"/>
    <property type="molecule type" value="Genomic_DNA"/>
</dbReference>
<dbReference type="Proteomes" id="UP000446348">
    <property type="component" value="Unassembled WGS sequence"/>
</dbReference>
<evidence type="ECO:0000313" key="3">
    <source>
        <dbReference type="Proteomes" id="UP000446348"/>
    </source>
</evidence>
<dbReference type="SUPFAM" id="SSF50494">
    <property type="entry name" value="Trypsin-like serine proteases"/>
    <property type="match status" value="1"/>
</dbReference>
<dbReference type="RefSeq" id="WP_160209479.1">
    <property type="nucleotide sequence ID" value="NZ_JBCLRJ010000011.1"/>
</dbReference>
<accession>A0A845RG89</accession>
<comment type="caution">
    <text evidence="2">The sequence shown here is derived from an EMBL/GenBank/DDBJ whole genome shotgun (WGS) entry which is preliminary data.</text>
</comment>
<keyword evidence="1" id="KW-0732">Signal</keyword>
<reference evidence="2 3" key="1">
    <citation type="submission" date="2018-08" db="EMBL/GenBank/DDBJ databases">
        <title>Murine metabolic-syndrome-specific gut microbial biobank.</title>
        <authorList>
            <person name="Liu C."/>
        </authorList>
    </citation>
    <scope>NUCLEOTIDE SEQUENCE [LARGE SCALE GENOMIC DNA]</scope>
    <source>
        <strain evidence="2 3">X69</strain>
    </source>
</reference>
<dbReference type="AlphaFoldDB" id="A0A845RG89"/>
<name>A0A845RG89_9FIRM</name>